<proteinExistence type="inferred from homology"/>
<dbReference type="OrthoDB" id="273917at2759"/>
<evidence type="ECO:0000256" key="3">
    <source>
        <dbReference type="ARBA" id="ARBA00022723"/>
    </source>
</evidence>
<gene>
    <name evidence="8" type="ORF">BCR34DRAFT_474306</name>
</gene>
<evidence type="ECO:0000313" key="8">
    <source>
        <dbReference type="EMBL" id="ORY17836.1"/>
    </source>
</evidence>
<feature type="compositionally biased region" description="Basic residues" evidence="5">
    <location>
        <begin position="319"/>
        <end position="330"/>
    </location>
</feature>
<dbReference type="InterPro" id="IPR045862">
    <property type="entry name" value="Trf4-like"/>
</dbReference>
<feature type="region of interest" description="Disordered" evidence="5">
    <location>
        <begin position="1"/>
        <end position="236"/>
    </location>
</feature>
<dbReference type="Pfam" id="PF22600">
    <property type="entry name" value="MTPAP-like_central"/>
    <property type="match status" value="1"/>
</dbReference>
<dbReference type="Pfam" id="PF03828">
    <property type="entry name" value="PAP_assoc"/>
    <property type="match status" value="1"/>
</dbReference>
<dbReference type="GO" id="GO:0031123">
    <property type="term" value="P:RNA 3'-end processing"/>
    <property type="evidence" value="ECO:0007669"/>
    <property type="project" value="TreeGrafter"/>
</dbReference>
<dbReference type="Gene3D" id="3.30.460.10">
    <property type="entry name" value="Beta Polymerase, domain 2"/>
    <property type="match status" value="1"/>
</dbReference>
<dbReference type="AlphaFoldDB" id="A0A1Y2A5Q4"/>
<dbReference type="InterPro" id="IPR043519">
    <property type="entry name" value="NT_sf"/>
</dbReference>
<dbReference type="EMBL" id="MCFA01000010">
    <property type="protein sequence ID" value="ORY17836.1"/>
    <property type="molecule type" value="Genomic_DNA"/>
</dbReference>
<dbReference type="GO" id="GO:0005730">
    <property type="term" value="C:nucleolus"/>
    <property type="evidence" value="ECO:0007669"/>
    <property type="project" value="TreeGrafter"/>
</dbReference>
<evidence type="ECO:0000256" key="2">
    <source>
        <dbReference type="ARBA" id="ARBA00012388"/>
    </source>
</evidence>
<keyword evidence="3" id="KW-0479">Metal-binding</keyword>
<comment type="similarity">
    <text evidence="1">Belongs to the DNA polymerase type-B-like family.</text>
</comment>
<feature type="compositionally biased region" description="Gly residues" evidence="5">
    <location>
        <begin position="119"/>
        <end position="128"/>
    </location>
</feature>
<dbReference type="GO" id="GO:1990817">
    <property type="term" value="F:poly(A) RNA polymerase activity"/>
    <property type="evidence" value="ECO:0007669"/>
    <property type="project" value="UniProtKB-EC"/>
</dbReference>
<evidence type="ECO:0000256" key="4">
    <source>
        <dbReference type="ARBA" id="ARBA00022842"/>
    </source>
</evidence>
<protein>
    <recommendedName>
        <fullName evidence="2">polynucleotide adenylyltransferase</fullName>
        <ecNumber evidence="2">2.7.7.19</ecNumber>
    </recommendedName>
</protein>
<dbReference type="PANTHER" id="PTHR23092:SF15">
    <property type="entry name" value="INACTIVE NON-CANONICAL POLY(A) RNA POLYMERASE PROTEIN TRF4-2-RELATED"/>
    <property type="match status" value="1"/>
</dbReference>
<feature type="compositionally biased region" description="Basic and acidic residues" evidence="5">
    <location>
        <begin position="596"/>
        <end position="615"/>
    </location>
</feature>
<dbReference type="GO" id="GO:0031499">
    <property type="term" value="C:TRAMP complex"/>
    <property type="evidence" value="ECO:0007669"/>
    <property type="project" value="TreeGrafter"/>
</dbReference>
<dbReference type="GO" id="GO:0046872">
    <property type="term" value="F:metal ion binding"/>
    <property type="evidence" value="ECO:0007669"/>
    <property type="project" value="UniProtKB-KW"/>
</dbReference>
<evidence type="ECO:0000313" key="9">
    <source>
        <dbReference type="Proteomes" id="UP000193144"/>
    </source>
</evidence>
<feature type="domain" description="Poly(A) RNA polymerase mitochondrial-like central palm" evidence="7">
    <location>
        <begin position="371"/>
        <end position="508"/>
    </location>
</feature>
<dbReference type="CDD" id="cd05402">
    <property type="entry name" value="NT_PAP_TUTase"/>
    <property type="match status" value="1"/>
</dbReference>
<dbReference type="EC" id="2.7.7.19" evidence="2"/>
<evidence type="ECO:0000259" key="7">
    <source>
        <dbReference type="Pfam" id="PF22600"/>
    </source>
</evidence>
<dbReference type="STRING" id="1231657.A0A1Y2A5Q4"/>
<comment type="caution">
    <text evidence="8">The sequence shown here is derived from an EMBL/GenBank/DDBJ whole genome shotgun (WGS) entry which is preliminary data.</text>
</comment>
<dbReference type="SUPFAM" id="SSF81301">
    <property type="entry name" value="Nucleotidyltransferase"/>
    <property type="match status" value="1"/>
</dbReference>
<dbReference type="GO" id="GO:0010605">
    <property type="term" value="P:negative regulation of macromolecule metabolic process"/>
    <property type="evidence" value="ECO:0007669"/>
    <property type="project" value="UniProtKB-ARBA"/>
</dbReference>
<dbReference type="GO" id="GO:0003729">
    <property type="term" value="F:mRNA binding"/>
    <property type="evidence" value="ECO:0007669"/>
    <property type="project" value="TreeGrafter"/>
</dbReference>
<dbReference type="InterPro" id="IPR054708">
    <property type="entry name" value="MTPAP-like_central"/>
</dbReference>
<dbReference type="SUPFAM" id="SSF81631">
    <property type="entry name" value="PAP/OAS1 substrate-binding domain"/>
    <property type="match status" value="1"/>
</dbReference>
<feature type="region of interest" description="Disordered" evidence="5">
    <location>
        <begin position="596"/>
        <end position="628"/>
    </location>
</feature>
<keyword evidence="4" id="KW-0460">Magnesium</keyword>
<dbReference type="PANTHER" id="PTHR23092">
    <property type="entry name" value="POLY(A) RNA POLYMERASE"/>
    <property type="match status" value="1"/>
</dbReference>
<dbReference type="GO" id="GO:0043634">
    <property type="term" value="P:polyadenylation-dependent ncRNA catabolic process"/>
    <property type="evidence" value="ECO:0007669"/>
    <property type="project" value="TreeGrafter"/>
</dbReference>
<keyword evidence="9" id="KW-1185">Reference proteome</keyword>
<evidence type="ECO:0000259" key="6">
    <source>
        <dbReference type="Pfam" id="PF03828"/>
    </source>
</evidence>
<reference evidence="8 9" key="1">
    <citation type="submission" date="2016-07" db="EMBL/GenBank/DDBJ databases">
        <title>Pervasive Adenine N6-methylation of Active Genes in Fungi.</title>
        <authorList>
            <consortium name="DOE Joint Genome Institute"/>
            <person name="Mondo S.J."/>
            <person name="Dannebaum R.O."/>
            <person name="Kuo R.C."/>
            <person name="Labutti K."/>
            <person name="Haridas S."/>
            <person name="Kuo A."/>
            <person name="Salamov A."/>
            <person name="Ahrendt S.R."/>
            <person name="Lipzen A."/>
            <person name="Sullivan W."/>
            <person name="Andreopoulos W.B."/>
            <person name="Clum A."/>
            <person name="Lindquist E."/>
            <person name="Daum C."/>
            <person name="Ramamoorthy G.K."/>
            <person name="Gryganskyi A."/>
            <person name="Culley D."/>
            <person name="Magnuson J.K."/>
            <person name="James T.Y."/>
            <person name="O'Malley M.A."/>
            <person name="Stajich J.E."/>
            <person name="Spatafora J.W."/>
            <person name="Visel A."/>
            <person name="Grigoriev I.V."/>
        </authorList>
    </citation>
    <scope>NUCLEOTIDE SEQUENCE [LARGE SCALE GENOMIC DNA]</scope>
    <source>
        <strain evidence="8 9">CBS 115471</strain>
    </source>
</reference>
<dbReference type="Proteomes" id="UP000193144">
    <property type="component" value="Unassembled WGS sequence"/>
</dbReference>
<evidence type="ECO:0000256" key="5">
    <source>
        <dbReference type="SAM" id="MobiDB-lite"/>
    </source>
</evidence>
<organism evidence="8 9">
    <name type="scientific">Clohesyomyces aquaticus</name>
    <dbReference type="NCBI Taxonomy" id="1231657"/>
    <lineage>
        <taxon>Eukaryota</taxon>
        <taxon>Fungi</taxon>
        <taxon>Dikarya</taxon>
        <taxon>Ascomycota</taxon>
        <taxon>Pezizomycotina</taxon>
        <taxon>Dothideomycetes</taxon>
        <taxon>Pleosporomycetidae</taxon>
        <taxon>Pleosporales</taxon>
        <taxon>Lindgomycetaceae</taxon>
        <taxon>Clohesyomyces</taxon>
    </lineage>
</organism>
<accession>A0A1Y2A5Q4</accession>
<sequence>MRDSYRPADRADTYRPRPAPPRGPSGNKDTDNDSKPSLRSRMTFKHGGGKSYAPAPSLDYGGEGADKDFTFRAGARAPQFPSGPRDAGGQARLPPSERNFQHTDRHGRPLYPRSSQNGAGAGQQGGWGRGDRRPFRKEAPHERPLISRPNAPSPERVLGSNGQNRFMDLAEIGEDLDSPEPEKKLISYDGNNSDDQTSSHKKARVTTRRADGDSVPQWSNPDPYTVAPPPSDTTGKKTDFVQLIRKAKNQAAEKDKANNAVAANDDFIAFDMNDDVSNFLYEFPPLAGSLNEVTDAGALPEPSRAPKRSADDAGLPPKPQHKGRQGKRKRGEYEGALLQEWIPEPSSNSIPWCRNEQYGHLKAKNELGKLLHNEILDFYDYVKPTPEDQKIRQKIVKRVESVVGRRVSGVNGRVFCFGSFPAGLYLPAADMDLVYVSDVFAGNGDPQWKRLNNVLWSVSRRLEDAGMVTPDSMQVITKAKVPIIKFVDSITGIQVDLSFENLTGIEAQNTFTRWKAEFPDIPFLVSLLKQFLVMRGLNEVHNGGLGGFSIICLTVSYLQTQPRKTDLGEMFLGILDLYGNKFNLARSRIVMDPPGHVKKDQMGIDGRQEKPDRLSIQDPNNPNNNISGGSSQVVHIFKQFAIAHKAIRERIDFVKKTGNYEVSILEPIFAGNYGTYEGHRAHIETLNRRA</sequence>
<feature type="domain" description="PAP-associated" evidence="6">
    <location>
        <begin position="567"/>
        <end position="624"/>
    </location>
</feature>
<dbReference type="Gene3D" id="1.10.1410.10">
    <property type="match status" value="1"/>
</dbReference>
<feature type="compositionally biased region" description="Basic and acidic residues" evidence="5">
    <location>
        <begin position="1"/>
        <end position="15"/>
    </location>
</feature>
<evidence type="ECO:0000256" key="1">
    <source>
        <dbReference type="ARBA" id="ARBA00008593"/>
    </source>
</evidence>
<name>A0A1Y2A5Q4_9PLEO</name>
<dbReference type="InterPro" id="IPR002058">
    <property type="entry name" value="PAP_assoc"/>
</dbReference>
<feature type="region of interest" description="Disordered" evidence="5">
    <location>
        <begin position="292"/>
        <end position="330"/>
    </location>
</feature>
<feature type="compositionally biased region" description="Basic and acidic residues" evidence="5">
    <location>
        <begin position="129"/>
        <end position="145"/>
    </location>
</feature>